<dbReference type="CDD" id="cd03801">
    <property type="entry name" value="GT4_PimA-like"/>
    <property type="match status" value="1"/>
</dbReference>
<comment type="caution">
    <text evidence="3">The sequence shown here is derived from an EMBL/GenBank/DDBJ whole genome shotgun (WGS) entry which is preliminary data.</text>
</comment>
<reference evidence="3" key="1">
    <citation type="submission" date="2019-08" db="EMBL/GenBank/DDBJ databases">
        <title>Genomic characterization of a novel candidate phylum (ARYD3) from a high temperature, high salinity tertiary oil reservoir in north central Oklahoma, USA.</title>
        <authorList>
            <person name="Youssef N.H."/>
            <person name="Yadav A."/>
            <person name="Elshahed M.S."/>
        </authorList>
    </citation>
    <scope>NUCLEOTIDE SEQUENCE [LARGE SCALE GENOMIC DNA]</scope>
    <source>
        <strain evidence="3">ARYD3</strain>
    </source>
</reference>
<dbReference type="PANTHER" id="PTHR46401:SF2">
    <property type="entry name" value="GLYCOSYLTRANSFERASE WBBK-RELATED"/>
    <property type="match status" value="1"/>
</dbReference>
<dbReference type="Proteomes" id="UP000324143">
    <property type="component" value="Unassembled WGS sequence"/>
</dbReference>
<protein>
    <submittedName>
        <fullName evidence="3">Glycosyltransferase family 4 protein</fullName>
    </submittedName>
</protein>
<keyword evidence="4" id="KW-1185">Reference proteome</keyword>
<keyword evidence="1" id="KW-0808">Transferase</keyword>
<dbReference type="GO" id="GO:0016757">
    <property type="term" value="F:glycosyltransferase activity"/>
    <property type="evidence" value="ECO:0007669"/>
    <property type="project" value="InterPro"/>
</dbReference>
<accession>A0A5D0MEN1</accession>
<dbReference type="PANTHER" id="PTHR46401">
    <property type="entry name" value="GLYCOSYLTRANSFERASE WBBK-RELATED"/>
    <property type="match status" value="1"/>
</dbReference>
<dbReference type="GO" id="GO:0009103">
    <property type="term" value="P:lipopolysaccharide biosynthetic process"/>
    <property type="evidence" value="ECO:0007669"/>
    <property type="project" value="TreeGrafter"/>
</dbReference>
<dbReference type="AlphaFoldDB" id="A0A5D0MEN1"/>
<evidence type="ECO:0000256" key="1">
    <source>
        <dbReference type="ARBA" id="ARBA00022679"/>
    </source>
</evidence>
<feature type="domain" description="Glycosyl transferase family 1" evidence="2">
    <location>
        <begin position="211"/>
        <end position="393"/>
    </location>
</feature>
<evidence type="ECO:0000313" key="3">
    <source>
        <dbReference type="EMBL" id="TYB32127.1"/>
    </source>
</evidence>
<dbReference type="EMBL" id="VSIX01000004">
    <property type="protein sequence ID" value="TYB32127.1"/>
    <property type="molecule type" value="Genomic_DNA"/>
</dbReference>
<dbReference type="Pfam" id="PF00534">
    <property type="entry name" value="Glycos_transf_1"/>
    <property type="match status" value="1"/>
</dbReference>
<dbReference type="Gene3D" id="3.40.50.2000">
    <property type="entry name" value="Glycogen Phosphorylase B"/>
    <property type="match status" value="1"/>
</dbReference>
<proteinExistence type="predicted"/>
<organism evidence="3 4">
    <name type="scientific">Candidatus Mcinerneyibacterium aminivorans</name>
    <dbReference type="NCBI Taxonomy" id="2703815"/>
    <lineage>
        <taxon>Bacteria</taxon>
        <taxon>Candidatus Macinerneyibacteriota</taxon>
        <taxon>Candidatus Mcinerneyibacteria</taxon>
        <taxon>Candidatus Mcinerneyibacteriales</taxon>
        <taxon>Candidatus Mcinerneyibacteriaceae</taxon>
        <taxon>Candidatus Mcinerneyibacterium</taxon>
    </lineage>
</organism>
<name>A0A5D0MEN1_9BACT</name>
<sequence>MKLNIGFVGTRFAGLDGVSLEAKKWDDVLQKLGHKTFWFAGKLDTPSEKSYICEKAFFKDPEIKEINNELKNKKTRKPSVTKKIMDIKQLLKVRLNIFLDKFDIDLMIVENALSIPMNVPLGLAITEVIAERGVPTIGHHHDFAWERNRYLLNAFEDYLSMAFPPNLPFIEHVVINSIAQQQLAARRGLSSTLLPNVINFEREQQLEKDKKENFKKDFGFANSDIIFLQPTRIVARKGIEHSIDLVRRLENDNIKLVITHSSSDEGLDYYNWIIDYAKREGIDVYYINNKLHQPDKYRESWERIYTLWDVYPFADFVTYPSSFEGFGNAFLEAVMFKKPLLVNRYSIYIKDIEPKGFKTVTMDDYLSDKNIEEVEKVLKNDEYREDMVKTNYKIAKRYFSYDVLEFNLKKLIKTIFG</sequence>
<dbReference type="InterPro" id="IPR001296">
    <property type="entry name" value="Glyco_trans_1"/>
</dbReference>
<evidence type="ECO:0000259" key="2">
    <source>
        <dbReference type="Pfam" id="PF00534"/>
    </source>
</evidence>
<gene>
    <name evidence="3" type="ORF">FXF47_00660</name>
</gene>
<evidence type="ECO:0000313" key="4">
    <source>
        <dbReference type="Proteomes" id="UP000324143"/>
    </source>
</evidence>
<dbReference type="SUPFAM" id="SSF53756">
    <property type="entry name" value="UDP-Glycosyltransferase/glycogen phosphorylase"/>
    <property type="match status" value="1"/>
</dbReference>